<dbReference type="OrthoDB" id="6612291at2759"/>
<dbReference type="SUPFAM" id="SSF103473">
    <property type="entry name" value="MFS general substrate transporter"/>
    <property type="match status" value="1"/>
</dbReference>
<keyword evidence="6 8" id="KW-1133">Transmembrane helix</keyword>
<dbReference type="InterPro" id="IPR005829">
    <property type="entry name" value="Sugar_transporter_CS"/>
</dbReference>
<dbReference type="Proteomes" id="UP001652661">
    <property type="component" value="Chromosome 2L"/>
</dbReference>
<dbReference type="Gene3D" id="1.20.1250.20">
    <property type="entry name" value="MFS general substrate transporter like domains"/>
    <property type="match status" value="1"/>
</dbReference>
<reference evidence="10" key="1">
    <citation type="submission" date="2025-05" db="UniProtKB">
        <authorList>
            <consortium name="RefSeq"/>
        </authorList>
    </citation>
    <scope>NUCLEOTIDE SEQUENCE [LARGE SCALE GENOMIC DNA]</scope>
    <source>
        <strain evidence="10">14028-0561.14</strain>
    </source>
</reference>
<feature type="transmembrane region" description="Helical" evidence="8">
    <location>
        <begin position="84"/>
        <end position="103"/>
    </location>
</feature>
<evidence type="ECO:0000256" key="6">
    <source>
        <dbReference type="ARBA" id="ARBA00022989"/>
    </source>
</evidence>
<gene>
    <name evidence="11" type="primary">LOC108082197</name>
</gene>
<feature type="transmembrane region" description="Helical" evidence="8">
    <location>
        <begin position="304"/>
        <end position="325"/>
    </location>
</feature>
<dbReference type="GO" id="GO:0051119">
    <property type="term" value="F:sugar transmembrane transporter activity"/>
    <property type="evidence" value="ECO:0007669"/>
    <property type="project" value="InterPro"/>
</dbReference>
<dbReference type="CDD" id="cd17358">
    <property type="entry name" value="MFS_GLUT6_8_Class3_like"/>
    <property type="match status" value="1"/>
</dbReference>
<evidence type="ECO:0000256" key="4">
    <source>
        <dbReference type="ARBA" id="ARBA00022597"/>
    </source>
</evidence>
<dbReference type="GeneID" id="108082197"/>
<feature type="transmembrane region" description="Helical" evidence="8">
    <location>
        <begin position="267"/>
        <end position="292"/>
    </location>
</feature>
<dbReference type="InterPro" id="IPR044775">
    <property type="entry name" value="MFS_ERD6/Tret1-like"/>
</dbReference>
<proteinExistence type="predicted"/>
<dbReference type="InterPro" id="IPR036259">
    <property type="entry name" value="MFS_trans_sf"/>
</dbReference>
<feature type="domain" description="Major facilitator superfamily (MFS) profile" evidence="9">
    <location>
        <begin position="9"/>
        <end position="457"/>
    </location>
</feature>
<feature type="transmembrane region" description="Helical" evidence="8">
    <location>
        <begin position="170"/>
        <end position="188"/>
    </location>
</feature>
<keyword evidence="10" id="KW-1185">Reference proteome</keyword>
<evidence type="ECO:0000256" key="7">
    <source>
        <dbReference type="ARBA" id="ARBA00023136"/>
    </source>
</evidence>
<comment type="subcellular location">
    <subcellularLocation>
        <location evidence="1">Cell membrane</location>
        <topology evidence="1">Multi-pass membrane protein</topology>
    </subcellularLocation>
</comment>
<evidence type="ECO:0000256" key="1">
    <source>
        <dbReference type="ARBA" id="ARBA00004651"/>
    </source>
</evidence>
<dbReference type="InterPro" id="IPR005828">
    <property type="entry name" value="MFS_sugar_transport-like"/>
</dbReference>
<evidence type="ECO:0000256" key="5">
    <source>
        <dbReference type="ARBA" id="ARBA00022692"/>
    </source>
</evidence>
<dbReference type="PROSITE" id="PS00217">
    <property type="entry name" value="SUGAR_TRANSPORT_2"/>
    <property type="match status" value="1"/>
</dbReference>
<evidence type="ECO:0000256" key="8">
    <source>
        <dbReference type="SAM" id="Phobius"/>
    </source>
</evidence>
<evidence type="ECO:0000313" key="11">
    <source>
        <dbReference type="RefSeq" id="XP_017033009.1"/>
    </source>
</evidence>
<evidence type="ECO:0000313" key="10">
    <source>
        <dbReference type="Proteomes" id="UP001652661"/>
    </source>
</evidence>
<dbReference type="InterPro" id="IPR020846">
    <property type="entry name" value="MFS_dom"/>
</dbReference>
<reference evidence="11" key="2">
    <citation type="submission" date="2025-08" db="UniProtKB">
        <authorList>
            <consortium name="RefSeq"/>
        </authorList>
    </citation>
    <scope>IDENTIFICATION</scope>
    <source>
        <strain evidence="11">14028-0561.14</strain>
        <tissue evidence="11">Whole fly</tissue>
    </source>
</reference>
<feature type="transmembrane region" description="Helical" evidence="8">
    <location>
        <begin position="143"/>
        <end position="164"/>
    </location>
</feature>
<keyword evidence="5 8" id="KW-0812">Transmembrane</keyword>
<dbReference type="FunFam" id="1.20.1250.20:FF:000218">
    <property type="entry name" value="facilitated trehalose transporter Tret1"/>
    <property type="match status" value="1"/>
</dbReference>
<feature type="transmembrane region" description="Helical" evidence="8">
    <location>
        <begin position="403"/>
        <end position="422"/>
    </location>
</feature>
<sequence length="468" mass="51204">MSSNGSAKYQYLAAISVNIITISYGAFCGWPSASFLELTSEKSPLETGPLTKQDQGWVAATICLGGLFGTIFFTWLADKIGRKWSILWMALPNLLGWIIIPYARNPTHLIIARFIGGAAGGGIFTVVPIYIAELAADSVRGVLGTFLVLTCNVGVLLAFVLGYYFDYATVSWIVSTLSFVFVGCFWFMPETPQYLAKLKKVEAAEHSLRYYRNIRSNPAKELSEELQLELQKLQTTEKVTDGDDNDDDENTKGVTWADFAEPKTRKAFFIGLVLIMFNQLCGCFAMLNYTAVIFEQAGASMPPTMAAIIVGLIQLLGSYASTLLVERLGRKILLLLSALGIAFGQSAMGTYSYLKLLDYPVASFSWVPIAGFSFMIFLAACGLLTLPFLVLSEILPPKIRSTASMMLMSVLWLISTCTIKMMPIFTSSLGMHGTVYMFASLSFAAALFIAIFVPETKGKTVEAILASL</sequence>
<organism evidence="10 11">
    <name type="scientific">Drosophila kikkawai</name>
    <name type="common">Fruit fly</name>
    <dbReference type="NCBI Taxonomy" id="30033"/>
    <lineage>
        <taxon>Eukaryota</taxon>
        <taxon>Metazoa</taxon>
        <taxon>Ecdysozoa</taxon>
        <taxon>Arthropoda</taxon>
        <taxon>Hexapoda</taxon>
        <taxon>Insecta</taxon>
        <taxon>Pterygota</taxon>
        <taxon>Neoptera</taxon>
        <taxon>Endopterygota</taxon>
        <taxon>Diptera</taxon>
        <taxon>Brachycera</taxon>
        <taxon>Muscomorpha</taxon>
        <taxon>Ephydroidea</taxon>
        <taxon>Drosophilidae</taxon>
        <taxon>Drosophila</taxon>
        <taxon>Sophophora</taxon>
    </lineage>
</organism>
<keyword evidence="2" id="KW-0813">Transport</keyword>
<keyword evidence="3" id="KW-1003">Cell membrane</keyword>
<dbReference type="InterPro" id="IPR050549">
    <property type="entry name" value="MFS_Trehalose_Transporter"/>
</dbReference>
<evidence type="ECO:0000259" key="9">
    <source>
        <dbReference type="PROSITE" id="PS50850"/>
    </source>
</evidence>
<feature type="transmembrane region" description="Helical" evidence="8">
    <location>
        <begin position="434"/>
        <end position="453"/>
    </location>
</feature>
<keyword evidence="7 8" id="KW-0472">Membrane</keyword>
<feature type="transmembrane region" description="Helical" evidence="8">
    <location>
        <begin position="366"/>
        <end position="391"/>
    </location>
</feature>
<feature type="transmembrane region" description="Helical" evidence="8">
    <location>
        <begin position="332"/>
        <end position="354"/>
    </location>
</feature>
<evidence type="ECO:0000256" key="2">
    <source>
        <dbReference type="ARBA" id="ARBA00022448"/>
    </source>
</evidence>
<feature type="transmembrane region" description="Helical" evidence="8">
    <location>
        <begin position="56"/>
        <end position="77"/>
    </location>
</feature>
<dbReference type="PANTHER" id="PTHR48021:SF33">
    <property type="entry name" value="AT22075P-RELATED"/>
    <property type="match status" value="1"/>
</dbReference>
<feature type="transmembrane region" description="Helical" evidence="8">
    <location>
        <begin position="109"/>
        <end position="131"/>
    </location>
</feature>
<protein>
    <submittedName>
        <fullName evidence="11">Facilitated trehalose transporter Tret1</fullName>
    </submittedName>
</protein>
<dbReference type="PANTHER" id="PTHR48021">
    <property type="match status" value="1"/>
</dbReference>
<dbReference type="AlphaFoldDB" id="A0A6P4JDE8"/>
<dbReference type="RefSeq" id="XP_017033009.1">
    <property type="nucleotide sequence ID" value="XM_017177520.3"/>
</dbReference>
<feature type="transmembrane region" description="Helical" evidence="8">
    <location>
        <begin position="12"/>
        <end position="36"/>
    </location>
</feature>
<dbReference type="GO" id="GO:0005886">
    <property type="term" value="C:plasma membrane"/>
    <property type="evidence" value="ECO:0007669"/>
    <property type="project" value="UniProtKB-SubCell"/>
</dbReference>
<dbReference type="PROSITE" id="PS50850">
    <property type="entry name" value="MFS"/>
    <property type="match status" value="1"/>
</dbReference>
<keyword evidence="4" id="KW-0762">Sugar transport</keyword>
<name>A0A6P4JDE8_DROKI</name>
<evidence type="ECO:0000256" key="3">
    <source>
        <dbReference type="ARBA" id="ARBA00022475"/>
    </source>
</evidence>
<dbReference type="Pfam" id="PF00083">
    <property type="entry name" value="Sugar_tr"/>
    <property type="match status" value="1"/>
</dbReference>
<accession>A0A6P4JDE8</accession>